<sequence length="375" mass="39138">MADWMRDAGEQSATTAGQVQSARSVSEGAWAGTAAEAARAFMAKAGGQIEDIAAAFADMAAAMRVHADDIDTVLTKMEEARRVAIEGRLVIKGDYILGPGAAPAAPLELPSQPTPSDELAHSAAVRAQAVYLKQVKSFVEATEIVDDARKKENESQGVLAKYFDNYWEKKYFNAADTLTAAAGGVVARTSKFVGMAARLEAQSNALGTWANDAKFSAAARLQMSILQVGKLVEKQEATRRAFAGYPARFLGKSPKWLKVAVTASVVPKQSRIANALPLLKRVPVIGAALTTTTSVLDIVDGKNPVQVIAAGVGSLGAGALAGAALASAPVTVAVLAGAVVSTGVGFLVEEYGDEAYEWMAGVGDKLAEINPKMTR</sequence>
<comment type="caution">
    <text evidence="2">The sequence shown here is derived from an EMBL/GenBank/DDBJ whole genome shotgun (WGS) entry which is preliminary data.</text>
</comment>
<gene>
    <name evidence="2" type="ORF">AB8O55_09810</name>
</gene>
<evidence type="ECO:0000313" key="3">
    <source>
        <dbReference type="Proteomes" id="UP001564626"/>
    </source>
</evidence>
<accession>A0ABV4CF34</accession>
<dbReference type="RefSeq" id="WP_345358315.1">
    <property type="nucleotide sequence ID" value="NZ_BAABII010000003.1"/>
</dbReference>
<feature type="region of interest" description="Disordered" evidence="1">
    <location>
        <begin position="1"/>
        <end position="23"/>
    </location>
</feature>
<feature type="compositionally biased region" description="Polar residues" evidence="1">
    <location>
        <begin position="11"/>
        <end position="23"/>
    </location>
</feature>
<dbReference type="Proteomes" id="UP001564626">
    <property type="component" value="Unassembled WGS sequence"/>
</dbReference>
<keyword evidence="3" id="KW-1185">Reference proteome</keyword>
<proteinExistence type="predicted"/>
<organism evidence="2 3">
    <name type="scientific">Saccharopolyspora cebuensis</name>
    <dbReference type="NCBI Taxonomy" id="418759"/>
    <lineage>
        <taxon>Bacteria</taxon>
        <taxon>Bacillati</taxon>
        <taxon>Actinomycetota</taxon>
        <taxon>Actinomycetes</taxon>
        <taxon>Pseudonocardiales</taxon>
        <taxon>Pseudonocardiaceae</taxon>
        <taxon>Saccharopolyspora</taxon>
    </lineage>
</organism>
<name>A0ABV4CF34_9PSEU</name>
<reference evidence="2 3" key="1">
    <citation type="submission" date="2024-08" db="EMBL/GenBank/DDBJ databases">
        <title>Genome mining of Saccharopolyspora cebuensis PGLac3 from Nigerian medicinal plant.</title>
        <authorList>
            <person name="Ezeobiora C.E."/>
            <person name="Igbokwe N.H."/>
            <person name="Amin D.H."/>
            <person name="Mendie U.E."/>
        </authorList>
    </citation>
    <scope>NUCLEOTIDE SEQUENCE [LARGE SCALE GENOMIC DNA]</scope>
    <source>
        <strain evidence="2 3">PGLac3</strain>
    </source>
</reference>
<dbReference type="EMBL" id="JBGEHV010000013">
    <property type="protein sequence ID" value="MEY8039690.1"/>
    <property type="molecule type" value="Genomic_DNA"/>
</dbReference>
<evidence type="ECO:0000313" key="2">
    <source>
        <dbReference type="EMBL" id="MEY8039690.1"/>
    </source>
</evidence>
<evidence type="ECO:0000256" key="1">
    <source>
        <dbReference type="SAM" id="MobiDB-lite"/>
    </source>
</evidence>
<protein>
    <submittedName>
        <fullName evidence="2">Uncharacterized protein</fullName>
    </submittedName>
</protein>